<dbReference type="EMBL" id="CM044704">
    <property type="protein sequence ID" value="KAI5669638.1"/>
    <property type="molecule type" value="Genomic_DNA"/>
</dbReference>
<keyword evidence="2" id="KW-1185">Reference proteome</keyword>
<organism evidence="1 2">
    <name type="scientific">Catharanthus roseus</name>
    <name type="common">Madagascar periwinkle</name>
    <name type="synonym">Vinca rosea</name>
    <dbReference type="NCBI Taxonomy" id="4058"/>
    <lineage>
        <taxon>Eukaryota</taxon>
        <taxon>Viridiplantae</taxon>
        <taxon>Streptophyta</taxon>
        <taxon>Embryophyta</taxon>
        <taxon>Tracheophyta</taxon>
        <taxon>Spermatophyta</taxon>
        <taxon>Magnoliopsida</taxon>
        <taxon>eudicotyledons</taxon>
        <taxon>Gunneridae</taxon>
        <taxon>Pentapetalae</taxon>
        <taxon>asterids</taxon>
        <taxon>lamiids</taxon>
        <taxon>Gentianales</taxon>
        <taxon>Apocynaceae</taxon>
        <taxon>Rauvolfioideae</taxon>
        <taxon>Vinceae</taxon>
        <taxon>Catharanthinae</taxon>
        <taxon>Catharanthus</taxon>
    </lineage>
</organism>
<sequence length="299" mass="33209">MSLLEGPPLSPTQFSSFTRKVQTIICRYMIYICGTLSCTPLSMIFNRHFQCSHRVVVPRSLYRSMVLMELRGALVDCSVAGFVKDELLPLHIRTDEDMQTLDMEERDVPTFNLGLTPPVQSHPSGSGTLTVPPPSTGGTSYAPPPPGAVGSFHAPSPPGTASSSISHMPISYASSFDLDEHDDERTDDVTPAHQLGFGHHVGMRFVDKIQAISAAQKWSIRMGREYRVAKNKSDQLTIPVSNVIQEVQVLFQTVCTYKKACYGKWREYTLSCSNTLAIFRENGTRPDAYVPYIYIGRNL</sequence>
<name>A0ACC0BAR9_CATRO</name>
<protein>
    <submittedName>
        <fullName evidence="1">Uncharacterized protein</fullName>
    </submittedName>
</protein>
<dbReference type="Proteomes" id="UP001060085">
    <property type="component" value="Linkage Group LG04"/>
</dbReference>
<gene>
    <name evidence="1" type="ORF">M9H77_19491</name>
</gene>
<accession>A0ACC0BAR9</accession>
<evidence type="ECO:0000313" key="1">
    <source>
        <dbReference type="EMBL" id="KAI5669638.1"/>
    </source>
</evidence>
<proteinExistence type="predicted"/>
<evidence type="ECO:0000313" key="2">
    <source>
        <dbReference type="Proteomes" id="UP001060085"/>
    </source>
</evidence>
<reference evidence="2" key="1">
    <citation type="journal article" date="2023" name="Nat. Plants">
        <title>Single-cell RNA sequencing provides a high-resolution roadmap for understanding the multicellular compartmentation of specialized metabolism.</title>
        <authorList>
            <person name="Sun S."/>
            <person name="Shen X."/>
            <person name="Li Y."/>
            <person name="Li Y."/>
            <person name="Wang S."/>
            <person name="Li R."/>
            <person name="Zhang H."/>
            <person name="Shen G."/>
            <person name="Guo B."/>
            <person name="Wei J."/>
            <person name="Xu J."/>
            <person name="St-Pierre B."/>
            <person name="Chen S."/>
            <person name="Sun C."/>
        </authorList>
    </citation>
    <scope>NUCLEOTIDE SEQUENCE [LARGE SCALE GENOMIC DNA]</scope>
</reference>
<comment type="caution">
    <text evidence="1">The sequence shown here is derived from an EMBL/GenBank/DDBJ whole genome shotgun (WGS) entry which is preliminary data.</text>
</comment>